<sequence>MEICLYSCHLFQVLNGNNGDGGEVQHFLDEPVLTRYIRFEVHTFVGLHPCMGIEVYGCAPAIKPTEASVIRKSSEWIKIEWTQLPSEVDNGKIFGYKICHKLSSSVRCETAHYVGHDTTSYYIKDLIPYTDYNIEISGGTIAGYGPPILLPAKTRESRPSGPPHLVMAQDLTATSVKLLWSPPEESHRNGVITVYSLCYQEASLETSCTTDVQVPGEKLSYDITKGLRPNTEYMFTVAAATVTGLGPRAVLYESTLSSGNFKIYAQLKYTTAAPIALWYDTTLRFRRNEFVFELNVG</sequence>
<gene>
    <name evidence="2" type="ORF">PACLA_8A081010</name>
</gene>
<keyword evidence="3" id="KW-1185">Reference proteome</keyword>
<dbReference type="PROSITE" id="PS50022">
    <property type="entry name" value="FA58C_3"/>
    <property type="match status" value="1"/>
</dbReference>
<organism evidence="2 3">
    <name type="scientific">Paramuricea clavata</name>
    <name type="common">Red gorgonian</name>
    <name type="synonym">Violescent sea-whip</name>
    <dbReference type="NCBI Taxonomy" id="317549"/>
    <lineage>
        <taxon>Eukaryota</taxon>
        <taxon>Metazoa</taxon>
        <taxon>Cnidaria</taxon>
        <taxon>Anthozoa</taxon>
        <taxon>Octocorallia</taxon>
        <taxon>Malacalcyonacea</taxon>
        <taxon>Plexauridae</taxon>
        <taxon>Paramuricea</taxon>
    </lineage>
</organism>
<dbReference type="Gene3D" id="2.60.120.260">
    <property type="entry name" value="Galactose-binding domain-like"/>
    <property type="match status" value="1"/>
</dbReference>
<comment type="caution">
    <text evidence="2">The sequence shown here is derived from an EMBL/GenBank/DDBJ whole genome shotgun (WGS) entry which is preliminary data.</text>
</comment>
<dbReference type="Gene3D" id="2.60.40.10">
    <property type="entry name" value="Immunoglobulins"/>
    <property type="match status" value="2"/>
</dbReference>
<dbReference type="CDD" id="cd00063">
    <property type="entry name" value="FN3"/>
    <property type="match status" value="2"/>
</dbReference>
<dbReference type="InterPro" id="IPR008979">
    <property type="entry name" value="Galactose-bd-like_sf"/>
</dbReference>
<accession>A0A6S7GWR5</accession>
<dbReference type="InterPro" id="IPR003961">
    <property type="entry name" value="FN3_dom"/>
</dbReference>
<dbReference type="InterPro" id="IPR053073">
    <property type="entry name" value="IL11/IL27_subunit_beta"/>
</dbReference>
<dbReference type="Proteomes" id="UP001152795">
    <property type="component" value="Unassembled WGS sequence"/>
</dbReference>
<dbReference type="PROSITE" id="PS50853">
    <property type="entry name" value="FN3"/>
    <property type="match status" value="2"/>
</dbReference>
<dbReference type="PANTHER" id="PTHR48483:SF1">
    <property type="entry name" value="INTERLEUKIN-12 RECEPTOR SUBUNIT BETA-1-RELATED"/>
    <property type="match status" value="1"/>
</dbReference>
<evidence type="ECO:0000313" key="3">
    <source>
        <dbReference type="Proteomes" id="UP001152795"/>
    </source>
</evidence>
<dbReference type="SUPFAM" id="SSF49785">
    <property type="entry name" value="Galactose-binding domain-like"/>
    <property type="match status" value="1"/>
</dbReference>
<reference evidence="2" key="1">
    <citation type="submission" date="2020-04" db="EMBL/GenBank/DDBJ databases">
        <authorList>
            <person name="Alioto T."/>
            <person name="Alioto T."/>
            <person name="Gomez Garrido J."/>
        </authorList>
    </citation>
    <scope>NUCLEOTIDE SEQUENCE</scope>
    <source>
        <strain evidence="2">A484AB</strain>
    </source>
</reference>
<keyword evidence="1" id="KW-0677">Repeat</keyword>
<evidence type="ECO:0000256" key="1">
    <source>
        <dbReference type="ARBA" id="ARBA00022737"/>
    </source>
</evidence>
<name>A0A6S7GWR5_PARCT</name>
<dbReference type="EMBL" id="CACRXK020002868">
    <property type="protein sequence ID" value="CAB3996428.1"/>
    <property type="molecule type" value="Genomic_DNA"/>
</dbReference>
<dbReference type="InterPro" id="IPR000421">
    <property type="entry name" value="FA58C"/>
</dbReference>
<dbReference type="FunFam" id="2.60.40.10:FF:000028">
    <property type="entry name" value="Neuronal cell adhesion molecule"/>
    <property type="match status" value="1"/>
</dbReference>
<keyword evidence="2" id="KW-0675">Receptor</keyword>
<dbReference type="SUPFAM" id="SSF49265">
    <property type="entry name" value="Fibronectin type III"/>
    <property type="match status" value="1"/>
</dbReference>
<proteinExistence type="predicted"/>
<protein>
    <submittedName>
        <fullName evidence="2">Receptor-type tyrosine- phosphatase S-like</fullName>
    </submittedName>
</protein>
<evidence type="ECO:0000313" key="2">
    <source>
        <dbReference type="EMBL" id="CAB3996428.1"/>
    </source>
</evidence>
<dbReference type="InterPro" id="IPR036116">
    <property type="entry name" value="FN3_sf"/>
</dbReference>
<dbReference type="Pfam" id="PF00041">
    <property type="entry name" value="fn3"/>
    <property type="match status" value="2"/>
</dbReference>
<dbReference type="OrthoDB" id="10253954at2759"/>
<dbReference type="InterPro" id="IPR013783">
    <property type="entry name" value="Ig-like_fold"/>
</dbReference>
<dbReference type="PANTHER" id="PTHR48483">
    <property type="entry name" value="INTERLEUKIN-27 SUBUNIT BETA"/>
    <property type="match status" value="1"/>
</dbReference>
<dbReference type="SMART" id="SM00060">
    <property type="entry name" value="FN3"/>
    <property type="match status" value="2"/>
</dbReference>
<dbReference type="AlphaFoldDB" id="A0A6S7GWR5"/>